<sequence length="93" mass="10261">MPDRPRRSSVRMTLPEAERIVALDHEGRLDRNDPSVSKVVFEAHTVVQRAAMWGGEPGHPARRRTGWIILACGLFVAIWIAGLLVPLVLGAGR</sequence>
<evidence type="ECO:0000313" key="2">
    <source>
        <dbReference type="EMBL" id="GAA4265611.1"/>
    </source>
</evidence>
<feature type="transmembrane region" description="Helical" evidence="1">
    <location>
        <begin position="67"/>
        <end position="89"/>
    </location>
</feature>
<keyword evidence="1" id="KW-0472">Membrane</keyword>
<keyword evidence="1" id="KW-1133">Transmembrane helix</keyword>
<organism evidence="2 3">
    <name type="scientific">Frondihabitans peucedani</name>
    <dbReference type="NCBI Taxonomy" id="598626"/>
    <lineage>
        <taxon>Bacteria</taxon>
        <taxon>Bacillati</taxon>
        <taxon>Actinomycetota</taxon>
        <taxon>Actinomycetes</taxon>
        <taxon>Micrococcales</taxon>
        <taxon>Microbacteriaceae</taxon>
        <taxon>Frondihabitans</taxon>
    </lineage>
</organism>
<dbReference type="EMBL" id="BAABAU010000001">
    <property type="protein sequence ID" value="GAA4265611.1"/>
    <property type="molecule type" value="Genomic_DNA"/>
</dbReference>
<keyword evidence="1" id="KW-0812">Transmembrane</keyword>
<evidence type="ECO:0000256" key="1">
    <source>
        <dbReference type="SAM" id="Phobius"/>
    </source>
</evidence>
<name>A0ABP8E090_9MICO</name>
<evidence type="ECO:0000313" key="3">
    <source>
        <dbReference type="Proteomes" id="UP001501594"/>
    </source>
</evidence>
<evidence type="ECO:0008006" key="4">
    <source>
        <dbReference type="Google" id="ProtNLM"/>
    </source>
</evidence>
<comment type="caution">
    <text evidence="2">The sequence shown here is derived from an EMBL/GenBank/DDBJ whole genome shotgun (WGS) entry which is preliminary data.</text>
</comment>
<protein>
    <recommendedName>
        <fullName evidence="4">DUF3040 domain-containing protein</fullName>
    </recommendedName>
</protein>
<gene>
    <name evidence="2" type="ORF">GCM10022256_12230</name>
</gene>
<accession>A0ABP8E090</accession>
<reference evidence="3" key="1">
    <citation type="journal article" date="2019" name="Int. J. Syst. Evol. Microbiol.">
        <title>The Global Catalogue of Microorganisms (GCM) 10K type strain sequencing project: providing services to taxonomists for standard genome sequencing and annotation.</title>
        <authorList>
            <consortium name="The Broad Institute Genomics Platform"/>
            <consortium name="The Broad Institute Genome Sequencing Center for Infectious Disease"/>
            <person name="Wu L."/>
            <person name="Ma J."/>
        </authorList>
    </citation>
    <scope>NUCLEOTIDE SEQUENCE [LARGE SCALE GENOMIC DNA]</scope>
    <source>
        <strain evidence="3">JCM 17442</strain>
    </source>
</reference>
<proteinExistence type="predicted"/>
<keyword evidence="3" id="KW-1185">Reference proteome</keyword>
<dbReference type="RefSeq" id="WP_344794129.1">
    <property type="nucleotide sequence ID" value="NZ_BAABAU010000001.1"/>
</dbReference>
<dbReference type="Proteomes" id="UP001501594">
    <property type="component" value="Unassembled WGS sequence"/>
</dbReference>